<dbReference type="PANTHER" id="PTHR33542">
    <property type="entry name" value="SIROHYDROCHLORIN FERROCHELATASE, CHLOROPLASTIC"/>
    <property type="match status" value="1"/>
</dbReference>
<dbReference type="EMBL" id="UOGE01000112">
    <property type="protein sequence ID" value="VAX25849.1"/>
    <property type="molecule type" value="Genomic_DNA"/>
</dbReference>
<protein>
    <recommendedName>
        <fullName evidence="4">Sirohydrochlorin cobaltochelatase</fullName>
    </recommendedName>
</protein>
<dbReference type="GO" id="GO:0016829">
    <property type="term" value="F:lyase activity"/>
    <property type="evidence" value="ECO:0007669"/>
    <property type="project" value="UniProtKB-KW"/>
</dbReference>
<dbReference type="CDD" id="cd03414">
    <property type="entry name" value="CbiX_SirB_C"/>
    <property type="match status" value="1"/>
</dbReference>
<evidence type="ECO:0000313" key="3">
    <source>
        <dbReference type="EMBL" id="VAX25849.1"/>
    </source>
</evidence>
<dbReference type="AlphaFoldDB" id="A0A3B1C6R4"/>
<accession>A0A3B1C6R4</accession>
<keyword evidence="1" id="KW-0479">Metal-binding</keyword>
<keyword evidence="2" id="KW-0456">Lyase</keyword>
<organism evidence="3">
    <name type="scientific">hydrothermal vent metagenome</name>
    <dbReference type="NCBI Taxonomy" id="652676"/>
    <lineage>
        <taxon>unclassified sequences</taxon>
        <taxon>metagenomes</taxon>
        <taxon>ecological metagenomes</taxon>
    </lineage>
</organism>
<evidence type="ECO:0008006" key="4">
    <source>
        <dbReference type="Google" id="ProtNLM"/>
    </source>
</evidence>
<dbReference type="SUPFAM" id="SSF53800">
    <property type="entry name" value="Chelatase"/>
    <property type="match status" value="1"/>
</dbReference>
<dbReference type="GO" id="GO:0046872">
    <property type="term" value="F:metal ion binding"/>
    <property type="evidence" value="ECO:0007669"/>
    <property type="project" value="UniProtKB-KW"/>
</dbReference>
<reference evidence="3" key="1">
    <citation type="submission" date="2018-06" db="EMBL/GenBank/DDBJ databases">
        <authorList>
            <person name="Zhirakovskaya E."/>
        </authorList>
    </citation>
    <scope>NUCLEOTIDE SEQUENCE</scope>
</reference>
<gene>
    <name evidence="3" type="ORF">MNBD_NITROSPINAE02-405</name>
</gene>
<dbReference type="Pfam" id="PF01903">
    <property type="entry name" value="CbiX"/>
    <property type="match status" value="1"/>
</dbReference>
<dbReference type="InterPro" id="IPR002762">
    <property type="entry name" value="CbiX-like"/>
</dbReference>
<evidence type="ECO:0000256" key="2">
    <source>
        <dbReference type="ARBA" id="ARBA00023239"/>
    </source>
</evidence>
<dbReference type="InterPro" id="IPR050963">
    <property type="entry name" value="Sirohydro_Cobaltochel/CbiX"/>
</dbReference>
<name>A0A3B1C6R4_9ZZZZ</name>
<dbReference type="Gene3D" id="3.40.50.1400">
    <property type="match status" value="1"/>
</dbReference>
<sequence>MGSNSATAIILMGHGSRVPGSGGDMEKVARRLAATCGYALVEICYMSRVAPYFPEALEKCVKQGAAKIVVIPYFLHSGLHLVLDIPQMIQEKARIYPDVEIIYGKHLGFDDSMVALVEKRIEESMTLGDVRTIKFPPREKYPLPKGELEFIPMTLEEAEKYRSEHDIHHDHHH</sequence>
<dbReference type="PANTHER" id="PTHR33542:SF3">
    <property type="entry name" value="SIROHYDROCHLORIN FERROCHELATASE, CHLOROPLASTIC"/>
    <property type="match status" value="1"/>
</dbReference>
<evidence type="ECO:0000256" key="1">
    <source>
        <dbReference type="ARBA" id="ARBA00022723"/>
    </source>
</evidence>
<proteinExistence type="predicted"/>